<evidence type="ECO:0000313" key="3">
    <source>
        <dbReference type="EMBL" id="TCP67126.1"/>
    </source>
</evidence>
<feature type="compositionally biased region" description="Polar residues" evidence="1">
    <location>
        <begin position="362"/>
        <end position="373"/>
    </location>
</feature>
<dbReference type="GO" id="GO:0015627">
    <property type="term" value="C:type II protein secretion system complex"/>
    <property type="evidence" value="ECO:0007669"/>
    <property type="project" value="InterPro"/>
</dbReference>
<proteinExistence type="predicted"/>
<feature type="region of interest" description="Disordered" evidence="1">
    <location>
        <begin position="329"/>
        <end position="373"/>
    </location>
</feature>
<reference evidence="3 4" key="1">
    <citation type="submission" date="2019-03" db="EMBL/GenBank/DDBJ databases">
        <title>Genomic Encyclopedia of Type Strains, Phase IV (KMG-IV): sequencing the most valuable type-strain genomes for metagenomic binning, comparative biology and taxonomic classification.</title>
        <authorList>
            <person name="Goeker M."/>
        </authorList>
    </citation>
    <scope>NUCLEOTIDE SEQUENCE [LARGE SCALE GENOMIC DNA]</scope>
    <source>
        <strain evidence="3 4">DSM 11170</strain>
    </source>
</reference>
<feature type="compositionally biased region" description="Low complexity" evidence="1">
    <location>
        <begin position="237"/>
        <end position="251"/>
    </location>
</feature>
<dbReference type="GO" id="GO:0015628">
    <property type="term" value="P:protein secretion by the type II secretion system"/>
    <property type="evidence" value="ECO:0007669"/>
    <property type="project" value="InterPro"/>
</dbReference>
<sequence>MSGWQKMKLPIALPEDSPLRQFWQQRTPRERVLMTVFGMVVSLTGLYTLLISDQFDQYQLLREQLPTTRLQLEDARAKVKRLPELQVKQNALAERMSNAMLLYPKNLHSGTLALMVGEAARAAQVQVKYFYPQPTVERPGKGAEKIVTEVPVDLLVEGTYEQLSDFWVRLENLQGNVVIRGFAASWETNRVNRPAQATEKQAAKTESNGSGFILGLLDRLISASGIGGGKGTGGATGTASQGGQSTSGTATRIPRAAYQPNVKGPTPTLNVVYKLSFVEVDGGKAPDQVDLDKYARGRNDPFEPQTWDEANPWLLPEGFVLPEENKVPVADGAKPSVAGQPGGPGWPLSDSVTGNFPGWPSLTPNTAQNPAGN</sequence>
<dbReference type="Pfam" id="PF04612">
    <property type="entry name" value="T2SSM"/>
    <property type="match status" value="1"/>
</dbReference>
<dbReference type="RefSeq" id="WP_165876295.1">
    <property type="nucleotide sequence ID" value="NZ_JAOQNU010000005.1"/>
</dbReference>
<keyword evidence="4" id="KW-1185">Reference proteome</keyword>
<feature type="region of interest" description="Disordered" evidence="1">
    <location>
        <begin position="229"/>
        <end position="262"/>
    </location>
</feature>
<keyword evidence="2" id="KW-0812">Transmembrane</keyword>
<evidence type="ECO:0000313" key="4">
    <source>
        <dbReference type="Proteomes" id="UP000294813"/>
    </source>
</evidence>
<evidence type="ECO:0000256" key="2">
    <source>
        <dbReference type="SAM" id="Phobius"/>
    </source>
</evidence>
<accession>A0A4V2SXS5</accession>
<dbReference type="InterPro" id="IPR007690">
    <property type="entry name" value="T2SS_GspM"/>
</dbReference>
<feature type="transmembrane region" description="Helical" evidence="2">
    <location>
        <begin position="32"/>
        <end position="50"/>
    </location>
</feature>
<evidence type="ECO:0000256" key="1">
    <source>
        <dbReference type="SAM" id="MobiDB-lite"/>
    </source>
</evidence>
<name>A0A4V2SXS5_9FIRM</name>
<gene>
    <name evidence="3" type="ORF">EDD73_10521</name>
</gene>
<comment type="caution">
    <text evidence="3">The sequence shown here is derived from an EMBL/GenBank/DDBJ whole genome shotgun (WGS) entry which is preliminary data.</text>
</comment>
<keyword evidence="2" id="KW-1133">Transmembrane helix</keyword>
<organism evidence="3 4">
    <name type="scientific">Heliophilum fasciatum</name>
    <dbReference type="NCBI Taxonomy" id="35700"/>
    <lineage>
        <taxon>Bacteria</taxon>
        <taxon>Bacillati</taxon>
        <taxon>Bacillota</taxon>
        <taxon>Clostridia</taxon>
        <taxon>Eubacteriales</taxon>
        <taxon>Heliobacteriaceae</taxon>
        <taxon>Heliophilum</taxon>
    </lineage>
</organism>
<dbReference type="AlphaFoldDB" id="A0A4V2SXS5"/>
<keyword evidence="2" id="KW-0472">Membrane</keyword>
<dbReference type="Proteomes" id="UP000294813">
    <property type="component" value="Unassembled WGS sequence"/>
</dbReference>
<dbReference type="InterPro" id="IPR014717">
    <property type="entry name" value="Transl_elong_EF1B/ribsomal_bS6"/>
</dbReference>
<protein>
    <submittedName>
        <fullName evidence="3">Type II secretion system (T2SS) protein M</fullName>
    </submittedName>
</protein>
<dbReference type="Gene3D" id="3.30.70.60">
    <property type="match status" value="1"/>
</dbReference>
<dbReference type="EMBL" id="SLXT01000005">
    <property type="protein sequence ID" value="TCP67126.1"/>
    <property type="molecule type" value="Genomic_DNA"/>
</dbReference>